<keyword evidence="2" id="KW-1185">Reference proteome</keyword>
<dbReference type="AlphaFoldDB" id="A0A512B0R8"/>
<name>A0A512B0R8_9BACT</name>
<dbReference type="InterPro" id="IPR014060">
    <property type="entry name" value="PglZ"/>
</dbReference>
<accession>A0A512B0R8</accession>
<sequence length="846" mass="97432">MLQEKIEKYYRTHPQLRVLFFFDKEADFKEEVAALALKDIRVVQFQQNYFYMKAMLHGEWKQQKVFLYLNQESPKKQDEYLNFPLLDLLLANKELLLDDEAAFMEEYRLQRHHQPLIKRYMRELKYSSVQEVCAPILKPESLDEANLVQALFSAFLKFKAPENWSLLLAKLFSLLRPGQEEELKRVGRKVRENNLLEWLNKQIKQHFDQEINELEPDKLANLLKVFKYNSLAQFIPDAAAEDPYKSLKIKKAAVLSRLNQLQEEAARKDGLGAQFQEAVEVNAGSVQELKLLEIYGATADFAFYTLPMKWQLIAEQAANLDYNPQAVIQWLEKISTSEPTTASLNSCLTFMLHAAEMMKLVNSISSYILDKPEDYVKVYTSEWYKIDQAYRRALCAYRSMDDTEIPTHIKLEELVGLVNKRYEEFLEKSNREWLKCLNAYQFDYKGLNIPKQYEFYKREIEPFEQKLVVIISDALRYEVAEELLSELHGDPKNSADIRYQLASIPSKTSIGMAQLLPGKKFAFNQGAITIDGLSTSGLENREKLLTEAEPEARVVPFSDIQQNNQEQNREIFKAKLVYIYHDAIDMIGDKKVSERKTLTAAKEAVEELKLLVKKLHGSLNVARVIITADHGFIFNDREIDEKDKENATGLKAVTTHNRYEIVDDLGQPTLGYKIQLSATSLFTDSLSVVIPASVNRYKKQGVGHQFVHGGGSLQELVVPVIESSRKRQDITQKVKPVLVKSAPLKIVSNVMRVSILQENKVSRTEKERELVAGIYKNSELVSNEANLLLNSTSSMPTERIYKLEFNLLHSAAQETYLKLKIFDKEDNLNTLIEEPVSNNTLIEQDF</sequence>
<evidence type="ECO:0000313" key="2">
    <source>
        <dbReference type="Proteomes" id="UP000321532"/>
    </source>
</evidence>
<dbReference type="NCBIfam" id="TIGR02687">
    <property type="entry name" value="BREX-1 system phosphatase PglZ type A"/>
    <property type="match status" value="1"/>
</dbReference>
<dbReference type="OrthoDB" id="9769734at2"/>
<dbReference type="EMBL" id="BJYS01000024">
    <property type="protein sequence ID" value="GEO05549.1"/>
    <property type="molecule type" value="Genomic_DNA"/>
</dbReference>
<evidence type="ECO:0000313" key="1">
    <source>
        <dbReference type="EMBL" id="GEO05549.1"/>
    </source>
</evidence>
<dbReference type="RefSeq" id="WP_146899765.1">
    <property type="nucleotide sequence ID" value="NZ_BJYS01000024.1"/>
</dbReference>
<reference evidence="1 2" key="1">
    <citation type="submission" date="2019-07" db="EMBL/GenBank/DDBJ databases">
        <title>Whole genome shotgun sequence of Adhaeribacter aerolatus NBRC 106133.</title>
        <authorList>
            <person name="Hosoyama A."/>
            <person name="Uohara A."/>
            <person name="Ohji S."/>
            <person name="Ichikawa N."/>
        </authorList>
    </citation>
    <scope>NUCLEOTIDE SEQUENCE [LARGE SCALE GENOMIC DNA]</scope>
    <source>
        <strain evidence="1 2">NBRC 106133</strain>
    </source>
</reference>
<protein>
    <submittedName>
        <fullName evidence="1">Uncharacterized protein</fullName>
    </submittedName>
</protein>
<dbReference type="Proteomes" id="UP000321532">
    <property type="component" value="Unassembled WGS sequence"/>
</dbReference>
<organism evidence="1 2">
    <name type="scientific">Adhaeribacter aerolatus</name>
    <dbReference type="NCBI Taxonomy" id="670289"/>
    <lineage>
        <taxon>Bacteria</taxon>
        <taxon>Pseudomonadati</taxon>
        <taxon>Bacteroidota</taxon>
        <taxon>Cytophagia</taxon>
        <taxon>Cytophagales</taxon>
        <taxon>Hymenobacteraceae</taxon>
        <taxon>Adhaeribacter</taxon>
    </lineage>
</organism>
<gene>
    <name evidence="1" type="ORF">AAE02nite_32130</name>
</gene>
<comment type="caution">
    <text evidence="1">The sequence shown here is derived from an EMBL/GenBank/DDBJ whole genome shotgun (WGS) entry which is preliminary data.</text>
</comment>
<proteinExistence type="predicted"/>
<dbReference type="Pfam" id="PF08665">
    <property type="entry name" value="PglZ"/>
    <property type="match status" value="1"/>
</dbReference>